<evidence type="ECO:0000256" key="2">
    <source>
        <dbReference type="ARBA" id="ARBA00022801"/>
    </source>
</evidence>
<evidence type="ECO:0000256" key="4">
    <source>
        <dbReference type="ARBA" id="ARBA00023125"/>
    </source>
</evidence>
<dbReference type="PANTHER" id="PTHR43280:SF2">
    <property type="entry name" value="HTH-TYPE TRANSCRIPTIONAL REGULATOR EXSA"/>
    <property type="match status" value="1"/>
</dbReference>
<dbReference type="Pfam" id="PF01229">
    <property type="entry name" value="Glyco_hydro_39"/>
    <property type="match status" value="1"/>
</dbReference>
<dbReference type="EMBL" id="PDXQ01000002">
    <property type="protein sequence ID" value="TRZ29369.1"/>
    <property type="molecule type" value="Genomic_DNA"/>
</dbReference>
<keyword evidence="3" id="KW-0805">Transcription regulation</keyword>
<reference evidence="7 8" key="1">
    <citation type="submission" date="2017-10" db="EMBL/GenBank/DDBJ databases">
        <title>FDA dAtabase for Regulatory Grade micrObial Sequences (FDA-ARGOS): Supporting development and validation of Infectious Disease Dx tests.</title>
        <authorList>
            <person name="Campos J."/>
            <person name="Goldberg B."/>
            <person name="Tallon L.J."/>
            <person name="Sadzewicz L."/>
            <person name="Sengamalay N."/>
            <person name="Ott S."/>
            <person name="Godinez A."/>
            <person name="Nagaraj S."/>
            <person name="Vyas G."/>
            <person name="Aluvathingal J."/>
            <person name="Nadendla S."/>
            <person name="Geyer C."/>
            <person name="Nandy P."/>
            <person name="Hobson J."/>
            <person name="Sichtig H."/>
        </authorList>
    </citation>
    <scope>NUCLEOTIDE SEQUENCE [LARGE SCALE GENOMIC DNA]</scope>
    <source>
        <strain evidence="7 8">FDAARGOS_185</strain>
    </source>
</reference>
<dbReference type="Gene3D" id="1.10.10.60">
    <property type="entry name" value="Homeodomain-like"/>
    <property type="match status" value="2"/>
</dbReference>
<dbReference type="PANTHER" id="PTHR43280">
    <property type="entry name" value="ARAC-FAMILY TRANSCRIPTIONAL REGULATOR"/>
    <property type="match status" value="1"/>
</dbReference>
<dbReference type="SUPFAM" id="SSF51182">
    <property type="entry name" value="RmlC-like cupins"/>
    <property type="match status" value="1"/>
</dbReference>
<dbReference type="Gene3D" id="3.20.20.80">
    <property type="entry name" value="Glycosidases"/>
    <property type="match status" value="1"/>
</dbReference>
<keyword evidence="4" id="KW-0238">DNA-binding</keyword>
<dbReference type="PROSITE" id="PS01124">
    <property type="entry name" value="HTH_ARAC_FAMILY_2"/>
    <property type="match status" value="1"/>
</dbReference>
<dbReference type="InterPro" id="IPR018060">
    <property type="entry name" value="HTH_AraC"/>
</dbReference>
<dbReference type="RefSeq" id="WP_016178128.1">
    <property type="nucleotide sequence ID" value="NZ_CAAKOC010000002.1"/>
</dbReference>
<dbReference type="InterPro" id="IPR018062">
    <property type="entry name" value="HTH_AraC-typ_CS"/>
</dbReference>
<keyword evidence="6" id="KW-0326">Glycosidase</keyword>
<gene>
    <name evidence="7" type="ORF">AUF17_22075</name>
</gene>
<evidence type="ECO:0000256" key="3">
    <source>
        <dbReference type="ARBA" id="ARBA00023015"/>
    </source>
</evidence>
<accession>A0A4P8KB63</accession>
<comment type="caution">
    <text evidence="7">The sequence shown here is derived from an EMBL/GenBank/DDBJ whole genome shotgun (WGS) entry which is preliminary data.</text>
</comment>
<evidence type="ECO:0000256" key="5">
    <source>
        <dbReference type="ARBA" id="ARBA00023163"/>
    </source>
</evidence>
<protein>
    <submittedName>
        <fullName evidence="7">Uncharacterized protein</fullName>
    </submittedName>
</protein>
<keyword evidence="5" id="KW-0804">Transcription</keyword>
<dbReference type="Pfam" id="PF12833">
    <property type="entry name" value="HTH_18"/>
    <property type="match status" value="1"/>
</dbReference>
<organism evidence="7 8">
    <name type="scientific">Enterococcus avium</name>
    <name type="common">Streptococcus avium</name>
    <dbReference type="NCBI Taxonomy" id="33945"/>
    <lineage>
        <taxon>Bacteria</taxon>
        <taxon>Bacillati</taxon>
        <taxon>Bacillota</taxon>
        <taxon>Bacilli</taxon>
        <taxon>Lactobacillales</taxon>
        <taxon>Enterococcaceae</taxon>
        <taxon>Enterococcus</taxon>
    </lineage>
</organism>
<proteinExistence type="inferred from homology"/>
<dbReference type="InterPro" id="IPR049166">
    <property type="entry name" value="GH39_cat"/>
</dbReference>
<dbReference type="InterPro" id="IPR009057">
    <property type="entry name" value="Homeodomain-like_sf"/>
</dbReference>
<evidence type="ECO:0000256" key="6">
    <source>
        <dbReference type="ARBA" id="ARBA00023295"/>
    </source>
</evidence>
<dbReference type="GO" id="GO:0016798">
    <property type="term" value="F:hydrolase activity, acting on glycosyl bonds"/>
    <property type="evidence" value="ECO:0007669"/>
    <property type="project" value="UniProtKB-KW"/>
</dbReference>
<dbReference type="PROSITE" id="PS00041">
    <property type="entry name" value="HTH_ARAC_FAMILY_1"/>
    <property type="match status" value="1"/>
</dbReference>
<name>A0A4P8KB63_ENTAV</name>
<dbReference type="SMART" id="SM00342">
    <property type="entry name" value="HTH_ARAC"/>
    <property type="match status" value="1"/>
</dbReference>
<evidence type="ECO:0000313" key="8">
    <source>
        <dbReference type="Proteomes" id="UP000316316"/>
    </source>
</evidence>
<dbReference type="GO" id="GO:0043565">
    <property type="term" value="F:sequence-specific DNA binding"/>
    <property type="evidence" value="ECO:0007669"/>
    <property type="project" value="InterPro"/>
</dbReference>
<dbReference type="SUPFAM" id="SSF51011">
    <property type="entry name" value="Glycosyl hydrolase domain"/>
    <property type="match status" value="1"/>
</dbReference>
<evidence type="ECO:0000256" key="1">
    <source>
        <dbReference type="ARBA" id="ARBA00008875"/>
    </source>
</evidence>
<keyword evidence="2" id="KW-0378">Hydrolase</keyword>
<comment type="similarity">
    <text evidence="1">Belongs to the glycosyl hydrolase 39 family.</text>
</comment>
<dbReference type="Gene3D" id="2.60.40.1500">
    <property type="entry name" value="Glycosyl hydrolase domain, family 39"/>
    <property type="match status" value="1"/>
</dbReference>
<evidence type="ECO:0000313" key="7">
    <source>
        <dbReference type="EMBL" id="TRZ29369.1"/>
    </source>
</evidence>
<dbReference type="SUPFAM" id="SSF46689">
    <property type="entry name" value="Homeodomain-like"/>
    <property type="match status" value="2"/>
</dbReference>
<dbReference type="Proteomes" id="UP000316316">
    <property type="component" value="Unassembled WGS sequence"/>
</dbReference>
<dbReference type="InterPro" id="IPR011051">
    <property type="entry name" value="RmlC_Cupin_sf"/>
</dbReference>
<dbReference type="SUPFAM" id="SSF51445">
    <property type="entry name" value="(Trans)glycosidases"/>
    <property type="match status" value="1"/>
</dbReference>
<sequence>MGKIINYLDTQSDIQLVTTLHFFNNDLRTIELFFLLKGKAEVRIDDQSYIMKRDDILVVNKHECCFIETTGNEDLLFHFSISDFLLSQALEAEYVGFNCNSVANPNMNYSPLRQIIIEIIDLFLFENAKTNFLQISKVYQLLNELSSFYLEQSAQMRNQDERIRDITREIKERYYENITLSEMADLVHMDTAYFSKFFKKNLGMNFKDYLSEIRMNHAIRDLLTSDKTITRIAVDNGFFNTNSFNKKFKENYAMTPSVYRKQNSMEKTERNSQSTSHVKATFTKYKENQSEQEVSKRTSLQIDVSKKEVIPIKETWNAILNVGEAEIVLNNNLRQHLTYLQENLDFKYGRIWGVFTKGILEDSLMEYEAIDEILDFLLEIGVLPWISVNKLIGKFKESHYSIEDWEKIIEGFCRHILNRYGKQNVEQWKIELVANDLKDSELVTRYITFYKSTYAILKRMIPNISVGGGNFVVTNEMDLASFFHNELAECKFDFYSFVLFPYSDRLVREKRNFQRVTDAHFLINQLKNIKKIGISKPLYISEWSNTVSRSNLLNDTLYKGAFIIKSLKDLFDQVDGLGYWLGTDLSQKGPKHHAFLSGGNGLINKNGLSKPAMHAMKFFNQLKGLDMLFKDERHLVAFSTNDEFFILGHQYVHPNSLYFLKDEAHLKLVEVDNFFEEHDSEEQLILSGISNGDYELRVFSCLEGYGDLFNEWKKFFFTKHLRDSDLVYLNKRNTPLQNLEEIHVSNHQLKIKKKLTTNEFYVINIKKRQ</sequence>
<dbReference type="GO" id="GO:0003700">
    <property type="term" value="F:DNA-binding transcription factor activity"/>
    <property type="evidence" value="ECO:0007669"/>
    <property type="project" value="InterPro"/>
</dbReference>
<dbReference type="InterPro" id="IPR017853">
    <property type="entry name" value="GH"/>
</dbReference>
<dbReference type="GeneID" id="69571124"/>
<dbReference type="AlphaFoldDB" id="A0A4P8KB63"/>